<evidence type="ECO:0000313" key="3">
    <source>
        <dbReference type="Proteomes" id="UP000799767"/>
    </source>
</evidence>
<dbReference type="OrthoDB" id="185373at2759"/>
<sequence length="1106" mass="125099">MFTRGPRRPLPSARTIRLLYQFGYIATGTAAGLVTLCLEEQRRRIQILQKVVDNARVIRSHPKYRGSHSFAAATWESSEDEGSWWGSAAPQVEDTRVERPGFFGGGRRARARSAQTTERSSITTRNQSSGLQDGGTGLQSTRQRREERFEGASSADKASSTLSRDVEPPSSSPVQRPTFSGPLAGDRFQEPAHRLSDRGRNALSKDHRAPDHPLFHRPVRLQDRSHAADTTEVPQQKKANTCDLALGKAITEDRTDECLSLLHSKVAAADTRAKIKSVGAEIDAFIKACNDSGRHWMLATALRPRNRLLARHSRSDLLQRYLIPQSLRAIQHALVATQCPQWEFEEIWKMLPDYLRLSFDPILAIPSLQAYWKFTRDLTKVDKYVAEKLKKEMEQYKDHEAKLQELNFAMVGIYADAGFLDRSVELLAQMQGNEGASNELMRRFAILLAHKHDWDSLSRLFTVIEHLPTPLFEEKHSTTFNTIIMHYAKEHSPTETWNFVAHAMESLTLRPTRMTAQLVMENFVRHNTFDLIPKWLAFQSECGFKTDMDARLARNLLQEHYLKYRPPHDLLMTWCRRLAVFYPAIMNKQLQDLLRGAITYDMHDWRGTGRGNAIRFAKVRLDLIEDTRHIIPSPGFVFREELYLPDSSASIVEGSAIPTPISTSDDVSDASDASDDMMNFEEPNLPTAVGYSSSQNHLRARKRTWTQDEALEEHDILGASPQFSVLYREMWLEVQKRNYRKALELYRDSLDPAGLPPVAAALELAVEASIRLHRGDRVVAEQLMASARKAGMNTAAATRPFLIHTMRTLYHSGKHIDSAELETNVLRYYEANFSNNQRLTSYVANTAATVLLHRNSPAAALRLLSVIHGRWPDELPVTNVVCTIQLQCHTALRSLPGVQSVLQTMLDKDFRIQRRFLLKLNDCKKNARKFEENASQDVAALLESWLGIFREKRAKQTEEAKQVGEALLAVLVSCSEHSAPLIPATHEETIGDGRAADEHGTGTAVYVPFIDESYFSDEPEPTDGAKEAKRLATLRQRMIRDIEDEAVFRWHTEKRLREAHLQSRVDDSDQVYRPFDAAEADSYEAGLHGDGMDGAPNALAVVDTRA</sequence>
<feature type="region of interest" description="Disordered" evidence="1">
    <location>
        <begin position="81"/>
        <end position="235"/>
    </location>
</feature>
<keyword evidence="3" id="KW-1185">Reference proteome</keyword>
<name>A0A6A6PNE2_9PEZI</name>
<dbReference type="EMBL" id="MU001637">
    <property type="protein sequence ID" value="KAF2481630.1"/>
    <property type="molecule type" value="Genomic_DNA"/>
</dbReference>
<dbReference type="Proteomes" id="UP000799767">
    <property type="component" value="Unassembled WGS sequence"/>
</dbReference>
<dbReference type="AlphaFoldDB" id="A0A6A6PNE2"/>
<proteinExistence type="predicted"/>
<gene>
    <name evidence="2" type="ORF">BDY17DRAFT_299366</name>
</gene>
<feature type="compositionally biased region" description="Basic and acidic residues" evidence="1">
    <location>
        <begin position="187"/>
        <end position="229"/>
    </location>
</feature>
<evidence type="ECO:0000256" key="1">
    <source>
        <dbReference type="SAM" id="MobiDB-lite"/>
    </source>
</evidence>
<dbReference type="RefSeq" id="XP_033588200.1">
    <property type="nucleotide sequence ID" value="XM_033733892.1"/>
</dbReference>
<dbReference type="GeneID" id="54474894"/>
<reference evidence="2" key="1">
    <citation type="journal article" date="2020" name="Stud. Mycol.">
        <title>101 Dothideomycetes genomes: a test case for predicting lifestyles and emergence of pathogens.</title>
        <authorList>
            <person name="Haridas S."/>
            <person name="Albert R."/>
            <person name="Binder M."/>
            <person name="Bloem J."/>
            <person name="Labutti K."/>
            <person name="Salamov A."/>
            <person name="Andreopoulos B."/>
            <person name="Baker S."/>
            <person name="Barry K."/>
            <person name="Bills G."/>
            <person name="Bluhm B."/>
            <person name="Cannon C."/>
            <person name="Castanera R."/>
            <person name="Culley D."/>
            <person name="Daum C."/>
            <person name="Ezra D."/>
            <person name="Gonzalez J."/>
            <person name="Henrissat B."/>
            <person name="Kuo A."/>
            <person name="Liang C."/>
            <person name="Lipzen A."/>
            <person name="Lutzoni F."/>
            <person name="Magnuson J."/>
            <person name="Mondo S."/>
            <person name="Nolan M."/>
            <person name="Ohm R."/>
            <person name="Pangilinan J."/>
            <person name="Park H.-J."/>
            <person name="Ramirez L."/>
            <person name="Alfaro M."/>
            <person name="Sun H."/>
            <person name="Tritt A."/>
            <person name="Yoshinaga Y."/>
            <person name="Zwiers L.-H."/>
            <person name="Turgeon B."/>
            <person name="Goodwin S."/>
            <person name="Spatafora J."/>
            <person name="Crous P."/>
            <person name="Grigoriev I."/>
        </authorList>
    </citation>
    <scope>NUCLEOTIDE SEQUENCE</scope>
    <source>
        <strain evidence="2">CBS 113389</strain>
    </source>
</reference>
<protein>
    <recommendedName>
        <fullName evidence="4">Pentatricopeptide repeat protein</fullName>
    </recommendedName>
</protein>
<evidence type="ECO:0000313" key="2">
    <source>
        <dbReference type="EMBL" id="KAF2481630.1"/>
    </source>
</evidence>
<organism evidence="2 3">
    <name type="scientific">Neohortaea acidophila</name>
    <dbReference type="NCBI Taxonomy" id="245834"/>
    <lineage>
        <taxon>Eukaryota</taxon>
        <taxon>Fungi</taxon>
        <taxon>Dikarya</taxon>
        <taxon>Ascomycota</taxon>
        <taxon>Pezizomycotina</taxon>
        <taxon>Dothideomycetes</taxon>
        <taxon>Dothideomycetidae</taxon>
        <taxon>Mycosphaerellales</taxon>
        <taxon>Teratosphaeriaceae</taxon>
        <taxon>Neohortaea</taxon>
    </lineage>
</organism>
<accession>A0A6A6PNE2</accession>
<feature type="compositionally biased region" description="Polar residues" evidence="1">
    <location>
        <begin position="113"/>
        <end position="131"/>
    </location>
</feature>
<evidence type="ECO:0008006" key="4">
    <source>
        <dbReference type="Google" id="ProtNLM"/>
    </source>
</evidence>